<keyword evidence="8" id="KW-0411">Iron-sulfur</keyword>
<protein>
    <recommendedName>
        <fullName evidence="9">4Fe-4S ferredoxin-type domain-containing protein</fullName>
    </recommendedName>
</protein>
<evidence type="ECO:0000256" key="3">
    <source>
        <dbReference type="ARBA" id="ARBA00022485"/>
    </source>
</evidence>
<evidence type="ECO:0000256" key="5">
    <source>
        <dbReference type="ARBA" id="ARBA00022827"/>
    </source>
</evidence>
<organism evidence="10">
    <name type="scientific">marine sediment metagenome</name>
    <dbReference type="NCBI Taxonomy" id="412755"/>
    <lineage>
        <taxon>unclassified sequences</taxon>
        <taxon>metagenomes</taxon>
        <taxon>ecological metagenomes</taxon>
    </lineage>
</organism>
<evidence type="ECO:0000256" key="6">
    <source>
        <dbReference type="ARBA" id="ARBA00023002"/>
    </source>
</evidence>
<keyword evidence="3" id="KW-0004">4Fe-4S</keyword>
<feature type="non-terminal residue" evidence="10">
    <location>
        <position position="209"/>
    </location>
</feature>
<dbReference type="PROSITE" id="PS51379">
    <property type="entry name" value="4FE4S_FER_2"/>
    <property type="match status" value="2"/>
</dbReference>
<name>X1CU34_9ZZZZ</name>
<keyword evidence="4" id="KW-0479">Metal-binding</keyword>
<comment type="cofactor">
    <cofactor evidence="1">
        <name>FAD</name>
        <dbReference type="ChEBI" id="CHEBI:57692"/>
    </cofactor>
</comment>
<dbReference type="AlphaFoldDB" id="X1CU34"/>
<feature type="domain" description="4Fe-4S ferredoxin-type" evidence="9">
    <location>
        <begin position="157"/>
        <end position="186"/>
    </location>
</feature>
<evidence type="ECO:0000256" key="8">
    <source>
        <dbReference type="ARBA" id="ARBA00023014"/>
    </source>
</evidence>
<dbReference type="SUPFAM" id="SSF54862">
    <property type="entry name" value="4Fe-4S ferredoxins"/>
    <property type="match status" value="1"/>
</dbReference>
<dbReference type="GO" id="GO:0051539">
    <property type="term" value="F:4 iron, 4 sulfur cluster binding"/>
    <property type="evidence" value="ECO:0007669"/>
    <property type="project" value="UniProtKB-KW"/>
</dbReference>
<keyword evidence="5" id="KW-0285">Flavoprotein</keyword>
<evidence type="ECO:0000256" key="4">
    <source>
        <dbReference type="ARBA" id="ARBA00022723"/>
    </source>
</evidence>
<dbReference type="InterPro" id="IPR017896">
    <property type="entry name" value="4Fe4S_Fe-S-bd"/>
</dbReference>
<sequence>MVDTVEASANKLRVFVKDTLLGEDISIEVNMIVLAVGMTPSATSDLNLSYRLGKGLPELKYEFSDSHFICFPYETRRTGIYAAGTLRAPMDIASCIEDAQGAMLKAIQCIEATKRGESVHPRSGDKSYPDLFMDRCTDCKRCTEECPFGMYDETEKGTPLSNPSRCRRCGICLGSCPERVINFADYSINSVSAMIKAVEVPDEFEEKPR</sequence>
<evidence type="ECO:0000256" key="1">
    <source>
        <dbReference type="ARBA" id="ARBA00001974"/>
    </source>
</evidence>
<evidence type="ECO:0000313" key="10">
    <source>
        <dbReference type="EMBL" id="GAG99598.1"/>
    </source>
</evidence>
<dbReference type="SUPFAM" id="SSF51905">
    <property type="entry name" value="FAD/NAD(P)-binding domain"/>
    <property type="match status" value="1"/>
</dbReference>
<keyword evidence="7" id="KW-0408">Iron</keyword>
<dbReference type="GO" id="GO:0016491">
    <property type="term" value="F:oxidoreductase activity"/>
    <property type="evidence" value="ECO:0007669"/>
    <property type="project" value="UniProtKB-KW"/>
</dbReference>
<evidence type="ECO:0000256" key="2">
    <source>
        <dbReference type="ARBA" id="ARBA00006561"/>
    </source>
</evidence>
<keyword evidence="5" id="KW-0274">FAD</keyword>
<dbReference type="EMBL" id="BART01029301">
    <property type="protein sequence ID" value="GAG99598.1"/>
    <property type="molecule type" value="Genomic_DNA"/>
</dbReference>
<reference evidence="10" key="1">
    <citation type="journal article" date="2014" name="Front. Microbiol.">
        <title>High frequency of phylogenetically diverse reductive dehalogenase-homologous genes in deep subseafloor sedimentary metagenomes.</title>
        <authorList>
            <person name="Kawai M."/>
            <person name="Futagami T."/>
            <person name="Toyoda A."/>
            <person name="Takaki Y."/>
            <person name="Nishi S."/>
            <person name="Hori S."/>
            <person name="Arai W."/>
            <person name="Tsubouchi T."/>
            <person name="Morono Y."/>
            <person name="Uchiyama I."/>
            <person name="Ito T."/>
            <person name="Fujiyama A."/>
            <person name="Inagaki F."/>
            <person name="Takami H."/>
        </authorList>
    </citation>
    <scope>NUCLEOTIDE SEQUENCE</scope>
    <source>
        <strain evidence="10">Expedition CK06-06</strain>
    </source>
</reference>
<keyword evidence="6" id="KW-0560">Oxidoreductase</keyword>
<gene>
    <name evidence="10" type="ORF">S01H4_51456</name>
</gene>
<dbReference type="PANTHER" id="PTHR43498">
    <property type="entry name" value="FERREDOXIN:COB-COM HETERODISULFIDE REDUCTASE SUBUNIT A"/>
    <property type="match status" value="1"/>
</dbReference>
<accession>X1CU34</accession>
<dbReference type="Pfam" id="PF13187">
    <property type="entry name" value="Fer4_9"/>
    <property type="match status" value="1"/>
</dbReference>
<dbReference type="InterPro" id="IPR017900">
    <property type="entry name" value="4Fe4S_Fe_S_CS"/>
</dbReference>
<dbReference type="PANTHER" id="PTHR43498:SF1">
    <property type="entry name" value="COB--COM HETERODISULFIDE REDUCTASE IRON-SULFUR SUBUNIT A"/>
    <property type="match status" value="1"/>
</dbReference>
<dbReference type="InterPro" id="IPR039650">
    <property type="entry name" value="HdrA-like"/>
</dbReference>
<feature type="domain" description="4Fe-4S ferredoxin-type" evidence="9">
    <location>
        <begin position="127"/>
        <end position="156"/>
    </location>
</feature>
<dbReference type="PROSITE" id="PS00198">
    <property type="entry name" value="4FE4S_FER_1"/>
    <property type="match status" value="2"/>
</dbReference>
<evidence type="ECO:0000259" key="9">
    <source>
        <dbReference type="PROSITE" id="PS51379"/>
    </source>
</evidence>
<comment type="similarity">
    <text evidence="2">Belongs to the HdrA family.</text>
</comment>
<dbReference type="InterPro" id="IPR036188">
    <property type="entry name" value="FAD/NAD-bd_sf"/>
</dbReference>
<comment type="caution">
    <text evidence="10">The sequence shown here is derived from an EMBL/GenBank/DDBJ whole genome shotgun (WGS) entry which is preliminary data.</text>
</comment>
<proteinExistence type="inferred from homology"/>
<dbReference type="Gene3D" id="3.30.70.20">
    <property type="match status" value="1"/>
</dbReference>
<dbReference type="GO" id="GO:0046872">
    <property type="term" value="F:metal ion binding"/>
    <property type="evidence" value="ECO:0007669"/>
    <property type="project" value="UniProtKB-KW"/>
</dbReference>
<evidence type="ECO:0000256" key="7">
    <source>
        <dbReference type="ARBA" id="ARBA00023004"/>
    </source>
</evidence>